<dbReference type="PANTHER" id="PTHR33164">
    <property type="entry name" value="TRANSCRIPTIONAL REGULATOR, MARR FAMILY"/>
    <property type="match status" value="1"/>
</dbReference>
<dbReference type="PROSITE" id="PS50995">
    <property type="entry name" value="HTH_MARR_2"/>
    <property type="match status" value="1"/>
</dbReference>
<comment type="caution">
    <text evidence="2">The sequence shown here is derived from an EMBL/GenBank/DDBJ whole genome shotgun (WGS) entry which is preliminary data.</text>
</comment>
<feature type="domain" description="HTH marR-type" evidence="1">
    <location>
        <begin position="16"/>
        <end position="147"/>
    </location>
</feature>
<dbReference type="Gene3D" id="1.10.10.10">
    <property type="entry name" value="Winged helix-like DNA-binding domain superfamily/Winged helix DNA-binding domain"/>
    <property type="match status" value="1"/>
</dbReference>
<evidence type="ECO:0000313" key="3">
    <source>
        <dbReference type="Proteomes" id="UP000245370"/>
    </source>
</evidence>
<dbReference type="EMBL" id="QFRJ01000001">
    <property type="protein sequence ID" value="PWH87108.1"/>
    <property type="molecule type" value="Genomic_DNA"/>
</dbReference>
<dbReference type="SUPFAM" id="SSF46785">
    <property type="entry name" value="Winged helix' DNA-binding domain"/>
    <property type="match status" value="1"/>
</dbReference>
<dbReference type="Proteomes" id="UP000245370">
    <property type="component" value="Unassembled WGS sequence"/>
</dbReference>
<sequence>MKKIEEIITANFKDEHHKALINIRYTSNYIGVYYNHQLEVFDLTLAQFNILRILRGANKRLSIKTVKNRMVEKSPNTTRLVDKLIAKDFVKRSRSEKDRRIVNIEITALGLETLAKLDVQFEDNYFRQNLSSEEVKTLNHLLDKFRKE</sequence>
<dbReference type="OrthoDB" id="763883at2"/>
<keyword evidence="3" id="KW-1185">Reference proteome</keyword>
<dbReference type="InterPro" id="IPR036388">
    <property type="entry name" value="WH-like_DNA-bd_sf"/>
</dbReference>
<reference evidence="2 3" key="1">
    <citation type="submission" date="2018-05" db="EMBL/GenBank/DDBJ databases">
        <title>Brumimicrobium oceani sp. nov., isolated from coastal sediment.</title>
        <authorList>
            <person name="Kou Y."/>
        </authorList>
    </citation>
    <scope>NUCLEOTIDE SEQUENCE [LARGE SCALE GENOMIC DNA]</scope>
    <source>
        <strain evidence="2 3">C305</strain>
    </source>
</reference>
<evidence type="ECO:0000313" key="2">
    <source>
        <dbReference type="EMBL" id="PWH87108.1"/>
    </source>
</evidence>
<protein>
    <submittedName>
        <fullName evidence="2">MarR family transcriptional regulator</fullName>
    </submittedName>
</protein>
<dbReference type="SMART" id="SM00347">
    <property type="entry name" value="HTH_MARR"/>
    <property type="match status" value="1"/>
</dbReference>
<name>A0A2U2XH31_9FLAO</name>
<dbReference type="GO" id="GO:0003700">
    <property type="term" value="F:DNA-binding transcription factor activity"/>
    <property type="evidence" value="ECO:0007669"/>
    <property type="project" value="InterPro"/>
</dbReference>
<dbReference type="PANTHER" id="PTHR33164:SF101">
    <property type="entry name" value="TRANSCRIPTIONAL REPRESSOR MPRA"/>
    <property type="match status" value="1"/>
</dbReference>
<dbReference type="InterPro" id="IPR000835">
    <property type="entry name" value="HTH_MarR-typ"/>
</dbReference>
<dbReference type="Pfam" id="PF01047">
    <property type="entry name" value="MarR"/>
    <property type="match status" value="1"/>
</dbReference>
<dbReference type="InterPro" id="IPR039422">
    <property type="entry name" value="MarR/SlyA-like"/>
</dbReference>
<dbReference type="RefSeq" id="WP_109358188.1">
    <property type="nucleotide sequence ID" value="NZ_QFRJ01000001.1"/>
</dbReference>
<gene>
    <name evidence="2" type="ORF">DIT68_02270</name>
</gene>
<reference evidence="2 3" key="2">
    <citation type="submission" date="2018-05" db="EMBL/GenBank/DDBJ databases">
        <authorList>
            <person name="Lanie J.A."/>
            <person name="Ng W.-L."/>
            <person name="Kazmierczak K.M."/>
            <person name="Andrzejewski T.M."/>
            <person name="Davidsen T.M."/>
            <person name="Wayne K.J."/>
            <person name="Tettelin H."/>
            <person name="Glass J.I."/>
            <person name="Rusch D."/>
            <person name="Podicherti R."/>
            <person name="Tsui H.-C.T."/>
            <person name="Winkler M.E."/>
        </authorList>
    </citation>
    <scope>NUCLEOTIDE SEQUENCE [LARGE SCALE GENOMIC DNA]</scope>
    <source>
        <strain evidence="2 3">C305</strain>
    </source>
</reference>
<accession>A0A2U2XH31</accession>
<dbReference type="InterPro" id="IPR036390">
    <property type="entry name" value="WH_DNA-bd_sf"/>
</dbReference>
<dbReference type="AlphaFoldDB" id="A0A2U2XH31"/>
<evidence type="ECO:0000259" key="1">
    <source>
        <dbReference type="PROSITE" id="PS50995"/>
    </source>
</evidence>
<organism evidence="2 3">
    <name type="scientific">Brumimicrobium oceani</name>
    <dbReference type="NCBI Taxonomy" id="2100725"/>
    <lineage>
        <taxon>Bacteria</taxon>
        <taxon>Pseudomonadati</taxon>
        <taxon>Bacteroidota</taxon>
        <taxon>Flavobacteriia</taxon>
        <taxon>Flavobacteriales</taxon>
        <taxon>Crocinitomicaceae</taxon>
        <taxon>Brumimicrobium</taxon>
    </lineage>
</organism>
<proteinExistence type="predicted"/>
<dbReference type="GO" id="GO:0006950">
    <property type="term" value="P:response to stress"/>
    <property type="evidence" value="ECO:0007669"/>
    <property type="project" value="TreeGrafter"/>
</dbReference>